<keyword evidence="2" id="KW-0732">Signal</keyword>
<dbReference type="Pfam" id="PF02225">
    <property type="entry name" value="PA"/>
    <property type="match status" value="1"/>
</dbReference>
<dbReference type="SUPFAM" id="SSF52025">
    <property type="entry name" value="PA domain"/>
    <property type="match status" value="1"/>
</dbReference>
<dbReference type="Proteomes" id="UP001597351">
    <property type="component" value="Unassembled WGS sequence"/>
</dbReference>
<feature type="chain" id="PRO_5046126201" evidence="2">
    <location>
        <begin position="33"/>
        <end position="524"/>
    </location>
</feature>
<accession>A0ABW4TLB4</accession>
<gene>
    <name evidence="5" type="ORF">ACFSDE_06975</name>
</gene>
<feature type="domain" description="Peptidase M28" evidence="4">
    <location>
        <begin position="260"/>
        <end position="480"/>
    </location>
</feature>
<evidence type="ECO:0000313" key="5">
    <source>
        <dbReference type="EMBL" id="MFD1946527.1"/>
    </source>
</evidence>
<reference evidence="6" key="1">
    <citation type="journal article" date="2019" name="Int. J. Syst. Evol. Microbiol.">
        <title>The Global Catalogue of Microorganisms (GCM) 10K type strain sequencing project: providing services to taxonomists for standard genome sequencing and annotation.</title>
        <authorList>
            <consortium name="The Broad Institute Genomics Platform"/>
            <consortium name="The Broad Institute Genome Sequencing Center for Infectious Disease"/>
            <person name="Wu L."/>
            <person name="Ma J."/>
        </authorList>
    </citation>
    <scope>NUCLEOTIDE SEQUENCE [LARGE SCALE GENOMIC DNA]</scope>
    <source>
        <strain evidence="6">CGMCC 1.12477</strain>
    </source>
</reference>
<feature type="compositionally biased region" description="Basic and acidic residues" evidence="1">
    <location>
        <begin position="515"/>
        <end position="524"/>
    </location>
</feature>
<name>A0ABW4TLB4_9ACTN</name>
<dbReference type="InterPro" id="IPR045175">
    <property type="entry name" value="M28_fam"/>
</dbReference>
<keyword evidence="6" id="KW-1185">Reference proteome</keyword>
<protein>
    <submittedName>
        <fullName evidence="5">M28 family peptidase</fullName>
    </submittedName>
</protein>
<comment type="caution">
    <text evidence="5">The sequence shown here is derived from an EMBL/GenBank/DDBJ whole genome shotgun (WGS) entry which is preliminary data.</text>
</comment>
<dbReference type="Gene3D" id="3.50.30.30">
    <property type="match status" value="1"/>
</dbReference>
<dbReference type="PANTHER" id="PTHR12147:SF26">
    <property type="entry name" value="PEPTIDASE M28 DOMAIN-CONTAINING PROTEIN"/>
    <property type="match status" value="1"/>
</dbReference>
<dbReference type="InterPro" id="IPR007484">
    <property type="entry name" value="Peptidase_M28"/>
</dbReference>
<dbReference type="Gene3D" id="3.40.630.10">
    <property type="entry name" value="Zn peptidases"/>
    <property type="match status" value="2"/>
</dbReference>
<dbReference type="PANTHER" id="PTHR12147">
    <property type="entry name" value="METALLOPEPTIDASE M28 FAMILY MEMBER"/>
    <property type="match status" value="1"/>
</dbReference>
<evidence type="ECO:0000256" key="2">
    <source>
        <dbReference type="SAM" id="SignalP"/>
    </source>
</evidence>
<organism evidence="5 6">
    <name type="scientific">Nocardioides aestuarii</name>
    <dbReference type="NCBI Taxonomy" id="252231"/>
    <lineage>
        <taxon>Bacteria</taxon>
        <taxon>Bacillati</taxon>
        <taxon>Actinomycetota</taxon>
        <taxon>Actinomycetes</taxon>
        <taxon>Propionibacteriales</taxon>
        <taxon>Nocardioidaceae</taxon>
        <taxon>Nocardioides</taxon>
    </lineage>
</organism>
<evidence type="ECO:0000313" key="6">
    <source>
        <dbReference type="Proteomes" id="UP001597351"/>
    </source>
</evidence>
<evidence type="ECO:0000259" key="4">
    <source>
        <dbReference type="Pfam" id="PF04389"/>
    </source>
</evidence>
<dbReference type="RefSeq" id="WP_343916760.1">
    <property type="nucleotide sequence ID" value="NZ_BAAAJT010000002.1"/>
</dbReference>
<dbReference type="InterPro" id="IPR046450">
    <property type="entry name" value="PA_dom_sf"/>
</dbReference>
<dbReference type="InterPro" id="IPR003137">
    <property type="entry name" value="PA_domain"/>
</dbReference>
<feature type="signal peptide" evidence="2">
    <location>
        <begin position="1"/>
        <end position="32"/>
    </location>
</feature>
<dbReference type="SUPFAM" id="SSF53187">
    <property type="entry name" value="Zn-dependent exopeptidases"/>
    <property type="match status" value="1"/>
</dbReference>
<evidence type="ECO:0000259" key="3">
    <source>
        <dbReference type="Pfam" id="PF02225"/>
    </source>
</evidence>
<proteinExistence type="predicted"/>
<dbReference type="EMBL" id="JBHUGD010000003">
    <property type="protein sequence ID" value="MFD1946527.1"/>
    <property type="molecule type" value="Genomic_DNA"/>
</dbReference>
<dbReference type="Pfam" id="PF04389">
    <property type="entry name" value="Peptidase_M28"/>
    <property type="match status" value="1"/>
</dbReference>
<feature type="domain" description="PA" evidence="3">
    <location>
        <begin position="155"/>
        <end position="237"/>
    </location>
</feature>
<sequence>MDTTARRRAFAVGVITTALVGPTLVVTSPAHADPISETRAIRKAVTLTGVREHQQAFQQIANANGGTRASGTPGYDASADYVEDKLTAAGYTVTRQPFDFAYYQLLATPEFQQISPSAVTYAEGIDFADMAYSGSGNVTAAVQGVDLLLPPGPTANTSTSGCEAGDFAGFIPGNIALMQRGSCAFGLKAANAEAAGAVGVIIFNEGQPGRTDTLFGTLGAPAGIPAIGTSFALGQELANTPGLTVRIEVEAISEIRSTVNLSAQTSGDANNVVVVGAHLDSVAGGPGINDNGSGSAAILEIAEQFKRLNISPRNQVRFMWFGAEENNLIGSSFYVSSLSEAELGRIRANLNFDMIGSPNFVRFVYDGDNSAFPVSGGATDGPQGSGEIERIFRDYFVSQNLPSSETPFNGRSDYGPFIAQGIPAGGLFTGAEGVKTAAEAAVYGGTAGVAYDPCYHQACDTFANNSNTALDQMSDAAAQATLLLAKRNLTRKPLVDPAQPVSATAGASVGGGGLHPDHGEEVAR</sequence>
<evidence type="ECO:0000256" key="1">
    <source>
        <dbReference type="SAM" id="MobiDB-lite"/>
    </source>
</evidence>
<feature type="region of interest" description="Disordered" evidence="1">
    <location>
        <begin position="496"/>
        <end position="524"/>
    </location>
</feature>